<evidence type="ECO:0000256" key="8">
    <source>
        <dbReference type="SAM" id="SignalP"/>
    </source>
</evidence>
<evidence type="ECO:0000313" key="11">
    <source>
        <dbReference type="Proteomes" id="UP000676996"/>
    </source>
</evidence>
<keyword evidence="4" id="KW-0201">Cytochrome c-type biogenesis</keyword>
<sequence>MQTLRFAIVTLLATVFVTFAAPVSAQAVGKSNHIAMRMVAETDTPAPGSTVTLGIAADPEPGWHGYWVNPGGAGIPMRADWTLPDGARAGDFRWPVPQTLKIGGIMNYVYEGPYTPLVDLTVPANATPGTKLPVAVKLDYLVCTREICVPESKQLSTSLTVGDGAVPPERRAEFDRWRRALPRPLGSPARYQIANGKFRVAIPFPASADAAGAYFFPLTDGAVDYDAPQSVARDGDRLVVETAAAGSFAKPVEGVLKIAGGQGFMVSATPGTVPPAIKTGNPDGDSIWTKVAFAFAAAVLGGLILNIMPCVFPILSLKALSLARANETESDARGEALAYTAGVVIVCVALGATLLALRAAGSSVGWAFQLQDPRVILFLLLLVTGIALNLAGLFELAAPGFVNRSAAKGPSGAFATGALAAFVATPCTGPFMGVALGAALVLPTAAALAIFAGLGLGLALPFLLIGFVPGLRAMLPRPGPWMATLRHILSVPMFLTALALAWVLGRQSGVGGMTLGLGAALLLALGLWWTGARQRRSSGLQWAPAVVAGVIALSALAIVTRTPVQAATEQAGLLNAQPFSEQRLADLRAEGRPVFAYFTADWCLTCKVNEKAAIETDAVAKAFKDADVAVLVGDWTDGDPALGRFIERHNRAGVPLYLWYAAGSDAPDVLPQILTKQQLTALPGG</sequence>
<feature type="transmembrane region" description="Helical" evidence="7">
    <location>
        <begin position="483"/>
        <end position="504"/>
    </location>
</feature>
<evidence type="ECO:0000256" key="7">
    <source>
        <dbReference type="SAM" id="Phobius"/>
    </source>
</evidence>
<feature type="transmembrane region" description="Helical" evidence="7">
    <location>
        <begin position="510"/>
        <end position="530"/>
    </location>
</feature>
<dbReference type="Pfam" id="PF11412">
    <property type="entry name" value="DsbD_N"/>
    <property type="match status" value="1"/>
</dbReference>
<keyword evidence="3 7" id="KW-0812">Transmembrane</keyword>
<keyword evidence="5 7" id="KW-1133">Transmembrane helix</keyword>
<keyword evidence="11" id="KW-1185">Reference proteome</keyword>
<feature type="transmembrane region" description="Helical" evidence="7">
    <location>
        <begin position="542"/>
        <end position="560"/>
    </location>
</feature>
<feature type="signal peptide" evidence="8">
    <location>
        <begin position="1"/>
        <end position="20"/>
    </location>
</feature>
<dbReference type="EMBL" id="JAGRQC010000002">
    <property type="protein sequence ID" value="MBR0552401.1"/>
    <property type="molecule type" value="Genomic_DNA"/>
</dbReference>
<evidence type="ECO:0000256" key="4">
    <source>
        <dbReference type="ARBA" id="ARBA00022748"/>
    </source>
</evidence>
<dbReference type="InterPro" id="IPR035671">
    <property type="entry name" value="DsbD_gamma"/>
</dbReference>
<dbReference type="PROSITE" id="PS51352">
    <property type="entry name" value="THIOREDOXIN_2"/>
    <property type="match status" value="1"/>
</dbReference>
<dbReference type="AlphaFoldDB" id="A0A8T4IDC3"/>
<evidence type="ECO:0000259" key="9">
    <source>
        <dbReference type="PROSITE" id="PS51352"/>
    </source>
</evidence>
<feature type="transmembrane region" description="Helical" evidence="7">
    <location>
        <begin position="414"/>
        <end position="442"/>
    </location>
</feature>
<accession>A0A8T4IDC3</accession>
<comment type="subcellular location">
    <subcellularLocation>
        <location evidence="1">Cell membrane</location>
        <topology evidence="1">Multi-pass membrane protein</topology>
    </subcellularLocation>
</comment>
<name>A0A8T4IDC3_9SPHN</name>
<dbReference type="PANTHER" id="PTHR32234">
    <property type="entry name" value="THIOL:DISULFIDE INTERCHANGE PROTEIN DSBD"/>
    <property type="match status" value="1"/>
</dbReference>
<reference evidence="10" key="1">
    <citation type="submission" date="2021-04" db="EMBL/GenBank/DDBJ databases">
        <title>Ouciella asimina sp. nov., isolated from the surface seawater in the hydrothermal field of Okinawa Trough.</title>
        <authorList>
            <person name="Shuang W."/>
        </authorList>
    </citation>
    <scope>NUCLEOTIDE SEQUENCE</scope>
    <source>
        <strain evidence="10">LXI357</strain>
    </source>
</reference>
<dbReference type="GO" id="GO:0017004">
    <property type="term" value="P:cytochrome complex assembly"/>
    <property type="evidence" value="ECO:0007669"/>
    <property type="project" value="UniProtKB-KW"/>
</dbReference>
<dbReference type="InterPro" id="IPR003834">
    <property type="entry name" value="Cyt_c_assmbl_TM_dom"/>
</dbReference>
<gene>
    <name evidence="10" type="ORF">J7S20_07780</name>
</gene>
<keyword evidence="6 7" id="KW-0472">Membrane</keyword>
<comment type="caution">
    <text evidence="10">The sequence shown here is derived from an EMBL/GenBank/DDBJ whole genome shotgun (WGS) entry which is preliminary data.</text>
</comment>
<dbReference type="Pfam" id="PF13899">
    <property type="entry name" value="Thioredoxin_7"/>
    <property type="match status" value="1"/>
</dbReference>
<feature type="transmembrane region" description="Helical" evidence="7">
    <location>
        <begin position="448"/>
        <end position="471"/>
    </location>
</feature>
<feature type="chain" id="PRO_5035913231" evidence="8">
    <location>
        <begin position="21"/>
        <end position="685"/>
    </location>
</feature>
<dbReference type="Proteomes" id="UP000676996">
    <property type="component" value="Unassembled WGS sequence"/>
</dbReference>
<evidence type="ECO:0000256" key="2">
    <source>
        <dbReference type="ARBA" id="ARBA00022475"/>
    </source>
</evidence>
<dbReference type="RefSeq" id="WP_284053680.1">
    <property type="nucleotide sequence ID" value="NZ_JAGRQC010000002.1"/>
</dbReference>
<dbReference type="SUPFAM" id="SSF52833">
    <property type="entry name" value="Thioredoxin-like"/>
    <property type="match status" value="1"/>
</dbReference>
<keyword evidence="8" id="KW-0732">Signal</keyword>
<evidence type="ECO:0000256" key="3">
    <source>
        <dbReference type="ARBA" id="ARBA00022692"/>
    </source>
</evidence>
<evidence type="ECO:0000256" key="6">
    <source>
        <dbReference type="ARBA" id="ARBA00023136"/>
    </source>
</evidence>
<dbReference type="InterPro" id="IPR013766">
    <property type="entry name" value="Thioredoxin_domain"/>
</dbReference>
<dbReference type="GO" id="GO:0005886">
    <property type="term" value="C:plasma membrane"/>
    <property type="evidence" value="ECO:0007669"/>
    <property type="project" value="UniProtKB-SubCell"/>
</dbReference>
<dbReference type="Pfam" id="PF02683">
    <property type="entry name" value="DsbD_TM"/>
    <property type="match status" value="1"/>
</dbReference>
<dbReference type="GO" id="GO:0015035">
    <property type="term" value="F:protein-disulfide reductase activity"/>
    <property type="evidence" value="ECO:0007669"/>
    <property type="project" value="TreeGrafter"/>
</dbReference>
<keyword evidence="2" id="KW-1003">Cell membrane</keyword>
<dbReference type="InterPro" id="IPR028250">
    <property type="entry name" value="DsbDN"/>
</dbReference>
<dbReference type="GO" id="GO:0045454">
    <property type="term" value="P:cell redox homeostasis"/>
    <property type="evidence" value="ECO:0007669"/>
    <property type="project" value="TreeGrafter"/>
</dbReference>
<feature type="domain" description="Thioredoxin" evidence="9">
    <location>
        <begin position="556"/>
        <end position="685"/>
    </location>
</feature>
<dbReference type="PANTHER" id="PTHR32234:SF3">
    <property type="entry name" value="SUPPRESSION OF COPPER SENSITIVITY PROTEIN"/>
    <property type="match status" value="1"/>
</dbReference>
<evidence type="ECO:0000256" key="1">
    <source>
        <dbReference type="ARBA" id="ARBA00004651"/>
    </source>
</evidence>
<feature type="transmembrane region" description="Helical" evidence="7">
    <location>
        <begin position="291"/>
        <end position="315"/>
    </location>
</feature>
<evidence type="ECO:0000313" key="10">
    <source>
        <dbReference type="EMBL" id="MBR0552401.1"/>
    </source>
</evidence>
<feature type="transmembrane region" description="Helical" evidence="7">
    <location>
        <begin position="376"/>
        <end position="402"/>
    </location>
</feature>
<proteinExistence type="predicted"/>
<evidence type="ECO:0000256" key="5">
    <source>
        <dbReference type="ARBA" id="ARBA00022989"/>
    </source>
</evidence>
<dbReference type="InterPro" id="IPR036249">
    <property type="entry name" value="Thioredoxin-like_sf"/>
</dbReference>
<dbReference type="Gene3D" id="3.40.30.10">
    <property type="entry name" value="Glutaredoxin"/>
    <property type="match status" value="1"/>
</dbReference>
<dbReference type="CDD" id="cd02953">
    <property type="entry name" value="DsbDgamma"/>
    <property type="match status" value="1"/>
</dbReference>
<protein>
    <submittedName>
        <fullName evidence="10">Thioredoxin family protein</fullName>
    </submittedName>
</protein>
<feature type="transmembrane region" description="Helical" evidence="7">
    <location>
        <begin position="336"/>
        <end position="356"/>
    </location>
</feature>
<organism evidence="10 11">
    <name type="scientific">Stakelama marina</name>
    <dbReference type="NCBI Taxonomy" id="2826939"/>
    <lineage>
        <taxon>Bacteria</taxon>
        <taxon>Pseudomonadati</taxon>
        <taxon>Pseudomonadota</taxon>
        <taxon>Alphaproteobacteria</taxon>
        <taxon>Sphingomonadales</taxon>
        <taxon>Sphingomonadaceae</taxon>
        <taxon>Stakelama</taxon>
    </lineage>
</organism>